<dbReference type="Pfam" id="PF07759">
    <property type="entry name" value="DUF1615"/>
    <property type="match status" value="1"/>
</dbReference>
<feature type="region of interest" description="Disordered" evidence="1">
    <location>
        <begin position="44"/>
        <end position="67"/>
    </location>
</feature>
<keyword evidence="4" id="KW-1185">Reference proteome</keyword>
<evidence type="ECO:0000313" key="3">
    <source>
        <dbReference type="EMBL" id="QDQ26046.1"/>
    </source>
</evidence>
<dbReference type="Proteomes" id="UP000317550">
    <property type="component" value="Chromosome"/>
</dbReference>
<dbReference type="InterPro" id="IPR011673">
    <property type="entry name" value="DUF1615"/>
</dbReference>
<feature type="signal peptide" evidence="2">
    <location>
        <begin position="1"/>
        <end position="30"/>
    </location>
</feature>
<evidence type="ECO:0000256" key="1">
    <source>
        <dbReference type="SAM" id="MobiDB-lite"/>
    </source>
</evidence>
<dbReference type="KEGG" id="cari:FNU76_06615"/>
<dbReference type="EMBL" id="CP041730">
    <property type="protein sequence ID" value="QDQ26046.1"/>
    <property type="molecule type" value="Genomic_DNA"/>
</dbReference>
<keyword evidence="2" id="KW-0732">Signal</keyword>
<evidence type="ECO:0000256" key="2">
    <source>
        <dbReference type="SAM" id="SignalP"/>
    </source>
</evidence>
<dbReference type="OrthoDB" id="596976at2"/>
<protein>
    <submittedName>
        <fullName evidence="3">DUF1615 domain-containing protein</fullName>
    </submittedName>
</protein>
<name>A0A516SD16_9NEIS</name>
<feature type="chain" id="PRO_5021708604" evidence="2">
    <location>
        <begin position="31"/>
        <end position="417"/>
    </location>
</feature>
<dbReference type="RefSeq" id="WP_144277445.1">
    <property type="nucleotide sequence ID" value="NZ_CP041730.1"/>
</dbReference>
<dbReference type="AlphaFoldDB" id="A0A516SD16"/>
<reference evidence="4" key="1">
    <citation type="submission" date="2019-07" db="EMBL/GenBank/DDBJ databases">
        <title>Chitinimonas sp. nov., isolated from Ny-Alesund, arctica soil.</title>
        <authorList>
            <person name="Xu Q."/>
            <person name="Peng F."/>
        </authorList>
    </citation>
    <scope>NUCLEOTIDE SEQUENCE [LARGE SCALE GENOMIC DNA]</scope>
    <source>
        <strain evidence="4">R3-44</strain>
    </source>
</reference>
<proteinExistence type="predicted"/>
<accession>A0A516SD16</accession>
<sequence>MSSAFFARPFSVVALASLLAACATQPIARAPDNGLTPPIATVEPGMQTTAEPPPNPTTTTPAIPVPVKPPPAITPGWADARQGRALLARLLPTGIPERAAWIHDIFSAFEALKIPYTAEYFCAASAVIEQESSWQADPVVPGLGKMVWGQIAAKAKSHGVPLPLVQAAMLLKSRDGRSYKARIDGLRTEREMNVLFEEMTDEASRRGLPLTVQNPIRTGGPMQVSVEFANGHARVWPYPYPVKDSIRHEVFSRRGGLYFGIAILLHYRVPYDNMLYRFADFNAGRFSSRNAAFQAAIVKLGKRKIPLDGDLLRYEGGRPSKQASGSLLAIRKLAGQLRLSSAEIERDLALEKEGGFDQTPLYRRVFELADAAGHAPLARAVLPQIKLNSPKITRKLTTEWFARRVDGRYASCLRRAG</sequence>
<evidence type="ECO:0000313" key="4">
    <source>
        <dbReference type="Proteomes" id="UP000317550"/>
    </source>
</evidence>
<organism evidence="3 4">
    <name type="scientific">Chitinimonas arctica</name>
    <dbReference type="NCBI Taxonomy" id="2594795"/>
    <lineage>
        <taxon>Bacteria</taxon>
        <taxon>Pseudomonadati</taxon>
        <taxon>Pseudomonadota</taxon>
        <taxon>Betaproteobacteria</taxon>
        <taxon>Neisseriales</taxon>
        <taxon>Chitinibacteraceae</taxon>
        <taxon>Chitinimonas</taxon>
    </lineage>
</organism>
<gene>
    <name evidence="3" type="ORF">FNU76_06615</name>
</gene>